<protein>
    <recommendedName>
        <fullName evidence="5">Fucose-specific lectin</fullName>
    </recommendedName>
</protein>
<dbReference type="AlphaFoldDB" id="A0A8H4W3H6"/>
<evidence type="ECO:0000313" key="3">
    <source>
        <dbReference type="EMBL" id="KAF4632186.1"/>
    </source>
</evidence>
<evidence type="ECO:0000256" key="2">
    <source>
        <dbReference type="SAM" id="Phobius"/>
    </source>
</evidence>
<gene>
    <name evidence="3" type="ORF">G7Y89_g5943</name>
</gene>
<dbReference type="SUPFAM" id="SSF89372">
    <property type="entry name" value="Fucose-specific lectin"/>
    <property type="match status" value="1"/>
</dbReference>
<keyword evidence="2" id="KW-0812">Transmembrane</keyword>
<dbReference type="OrthoDB" id="4696326at2759"/>
<evidence type="ECO:0008006" key="5">
    <source>
        <dbReference type="Google" id="ProtNLM"/>
    </source>
</evidence>
<dbReference type="Gene3D" id="2.120.10.70">
    <property type="entry name" value="Fucose-specific lectin"/>
    <property type="match status" value="2"/>
</dbReference>
<dbReference type="Proteomes" id="UP000566819">
    <property type="component" value="Unassembled WGS sequence"/>
</dbReference>
<comment type="caution">
    <text evidence="3">The sequence shown here is derived from an EMBL/GenBank/DDBJ whole genome shotgun (WGS) entry which is preliminary data.</text>
</comment>
<dbReference type="EMBL" id="JAAMPI010000369">
    <property type="protein sequence ID" value="KAF4632186.1"/>
    <property type="molecule type" value="Genomic_DNA"/>
</dbReference>
<evidence type="ECO:0000313" key="4">
    <source>
        <dbReference type="Proteomes" id="UP000566819"/>
    </source>
</evidence>
<feature type="compositionally biased region" description="Polar residues" evidence="1">
    <location>
        <begin position="32"/>
        <end position="44"/>
    </location>
</feature>
<sequence length="447" mass="48555">MSFLGRDIPTILVVLVTNPPLSSLSVYAINRQPNSSTRPNQQGETKLGPKEKAGQDEKHLVVSPAVPTQYFPDDKIVMISHEQPPTAQFHDGLITEPTTATPGYPAAELLARPQRPFWKRHLLWLVGILVVLSLVAGIVIGIMVHRLPPKRTTRASIPANVQDSVASSGLFLKDKTTWNMQTYWQNENGTINYQISTNGNTFAASRNVTLFARPKLTLFYISDSQEIAMCALACAAGGSSCSTIANNRLQTKVPLGDNTGLTVVNVNDSQDWRVHYLDNNNFLSQLQGNTSGFDTRTIVGGLGLNGSSIAAQSTKSAWTIGTPYPHLPLYYLINILVGQPITNQLVTSWNPTSGLGAAYTSTTDQLHVYYTGTDSGAYEFLGSEASTTNTTWVGQPGRSYVWATAACAGMDISAVGWKDQARFFMRDQSGMIMGVLGNGTWSEKFVG</sequence>
<reference evidence="3 4" key="1">
    <citation type="submission" date="2020-03" db="EMBL/GenBank/DDBJ databases">
        <title>Draft Genome Sequence of Cudoniella acicularis.</title>
        <authorList>
            <person name="Buettner E."/>
            <person name="Kellner H."/>
        </authorList>
    </citation>
    <scope>NUCLEOTIDE SEQUENCE [LARGE SCALE GENOMIC DNA]</scope>
    <source>
        <strain evidence="3 4">DSM 108380</strain>
    </source>
</reference>
<keyword evidence="2" id="KW-1133">Transmembrane helix</keyword>
<name>A0A8H4W3H6_9HELO</name>
<accession>A0A8H4W3H6</accession>
<keyword evidence="4" id="KW-1185">Reference proteome</keyword>
<proteinExistence type="predicted"/>
<keyword evidence="2" id="KW-0472">Membrane</keyword>
<feature type="region of interest" description="Disordered" evidence="1">
    <location>
        <begin position="32"/>
        <end position="58"/>
    </location>
</feature>
<evidence type="ECO:0000256" key="1">
    <source>
        <dbReference type="SAM" id="MobiDB-lite"/>
    </source>
</evidence>
<organism evidence="3 4">
    <name type="scientific">Cudoniella acicularis</name>
    <dbReference type="NCBI Taxonomy" id="354080"/>
    <lineage>
        <taxon>Eukaryota</taxon>
        <taxon>Fungi</taxon>
        <taxon>Dikarya</taxon>
        <taxon>Ascomycota</taxon>
        <taxon>Pezizomycotina</taxon>
        <taxon>Leotiomycetes</taxon>
        <taxon>Helotiales</taxon>
        <taxon>Tricladiaceae</taxon>
        <taxon>Cudoniella</taxon>
    </lineage>
</organism>
<feature type="transmembrane region" description="Helical" evidence="2">
    <location>
        <begin position="122"/>
        <end position="144"/>
    </location>
</feature>
<feature type="compositionally biased region" description="Basic and acidic residues" evidence="1">
    <location>
        <begin position="47"/>
        <end position="58"/>
    </location>
</feature>